<dbReference type="InterPro" id="IPR017853">
    <property type="entry name" value="GH"/>
</dbReference>
<evidence type="ECO:0000256" key="11">
    <source>
        <dbReference type="RuleBase" id="RU000489"/>
    </source>
</evidence>
<keyword evidence="13" id="KW-0732">Signal</keyword>
<dbReference type="InterPro" id="IPR001223">
    <property type="entry name" value="Glyco_hydro18_cat"/>
</dbReference>
<keyword evidence="9 11" id="KW-0326">Glycosidase</keyword>
<dbReference type="PROSITE" id="PS01095">
    <property type="entry name" value="GH18_1"/>
    <property type="match status" value="1"/>
</dbReference>
<evidence type="ECO:0000256" key="12">
    <source>
        <dbReference type="SAM" id="MobiDB-lite"/>
    </source>
</evidence>
<dbReference type="GeneID" id="300582132"/>
<feature type="compositionally biased region" description="Polar residues" evidence="12">
    <location>
        <begin position="32"/>
        <end position="47"/>
    </location>
</feature>
<comment type="similarity">
    <text evidence="3">Belongs to the glycosyl hydrolase 18 family. Chitinase class V subfamily.</text>
</comment>
<dbReference type="SUPFAM" id="SSF54556">
    <property type="entry name" value="Chitinase insertion domain"/>
    <property type="match status" value="1"/>
</dbReference>
<dbReference type="Gene3D" id="3.20.20.80">
    <property type="entry name" value="Glycosidases"/>
    <property type="match status" value="1"/>
</dbReference>
<proteinExistence type="inferred from homology"/>
<evidence type="ECO:0000256" key="1">
    <source>
        <dbReference type="ARBA" id="ARBA00000822"/>
    </source>
</evidence>
<keyword evidence="16" id="KW-1185">Reference proteome</keyword>
<dbReference type="InterPro" id="IPR050314">
    <property type="entry name" value="Glycosyl_Hydrlase_18"/>
</dbReference>
<keyword evidence="6 11" id="KW-0378">Hydrolase</keyword>
<feature type="chain" id="PRO_5045464016" description="chitinase" evidence="13">
    <location>
        <begin position="19"/>
        <end position="492"/>
    </location>
</feature>
<protein>
    <recommendedName>
        <fullName evidence="4">chitinase</fullName>
        <ecNumber evidence="4">3.2.1.14</ecNumber>
    </recommendedName>
</protein>
<evidence type="ECO:0000256" key="13">
    <source>
        <dbReference type="SAM" id="SignalP"/>
    </source>
</evidence>
<dbReference type="RefSeq" id="XP_073553842.1">
    <property type="nucleotide sequence ID" value="XM_073707682.1"/>
</dbReference>
<keyword evidence="8" id="KW-0119">Carbohydrate metabolism</keyword>
<evidence type="ECO:0000256" key="10">
    <source>
        <dbReference type="ARBA" id="ARBA00023326"/>
    </source>
</evidence>
<evidence type="ECO:0000256" key="2">
    <source>
        <dbReference type="ARBA" id="ARBA00004613"/>
    </source>
</evidence>
<evidence type="ECO:0000256" key="8">
    <source>
        <dbReference type="ARBA" id="ARBA00023277"/>
    </source>
</evidence>
<feature type="domain" description="GH18" evidence="14">
    <location>
        <begin position="99"/>
        <end position="469"/>
    </location>
</feature>
<evidence type="ECO:0000256" key="7">
    <source>
        <dbReference type="ARBA" id="ARBA00023024"/>
    </source>
</evidence>
<dbReference type="InterPro" id="IPR029070">
    <property type="entry name" value="Chitinase_insertion_sf"/>
</dbReference>
<keyword evidence="5" id="KW-0964">Secreted</keyword>
<evidence type="ECO:0000256" key="3">
    <source>
        <dbReference type="ARBA" id="ARBA00008682"/>
    </source>
</evidence>
<comment type="catalytic activity">
    <reaction evidence="1">
        <text>Random endo-hydrolysis of N-acetyl-beta-D-glucosaminide (1-&gt;4)-beta-linkages in chitin and chitodextrins.</text>
        <dbReference type="EC" id="3.2.1.14"/>
    </reaction>
</comment>
<dbReference type="PROSITE" id="PS51910">
    <property type="entry name" value="GH18_2"/>
    <property type="match status" value="1"/>
</dbReference>
<organism evidence="15 16">
    <name type="scientific">Trichoderma ghanense</name>
    <dbReference type="NCBI Taxonomy" id="65468"/>
    <lineage>
        <taxon>Eukaryota</taxon>
        <taxon>Fungi</taxon>
        <taxon>Dikarya</taxon>
        <taxon>Ascomycota</taxon>
        <taxon>Pezizomycotina</taxon>
        <taxon>Sordariomycetes</taxon>
        <taxon>Hypocreomycetidae</taxon>
        <taxon>Hypocreales</taxon>
        <taxon>Hypocreaceae</taxon>
        <taxon>Trichoderma</taxon>
    </lineage>
</organism>
<dbReference type="Pfam" id="PF00704">
    <property type="entry name" value="Glyco_hydro_18"/>
    <property type="match status" value="1"/>
</dbReference>
<comment type="subcellular location">
    <subcellularLocation>
        <location evidence="2">Secreted</location>
    </subcellularLocation>
</comment>
<evidence type="ECO:0000256" key="5">
    <source>
        <dbReference type="ARBA" id="ARBA00022525"/>
    </source>
</evidence>
<evidence type="ECO:0000313" key="16">
    <source>
        <dbReference type="Proteomes" id="UP001642720"/>
    </source>
</evidence>
<dbReference type="SUPFAM" id="SSF51445">
    <property type="entry name" value="(Trans)glycosidases"/>
    <property type="match status" value="1"/>
</dbReference>
<dbReference type="PANTHER" id="PTHR11177:SF384">
    <property type="entry name" value="CHITINASE"/>
    <property type="match status" value="1"/>
</dbReference>
<dbReference type="InterPro" id="IPR001579">
    <property type="entry name" value="Glyco_hydro_18_chit_AS"/>
</dbReference>
<sequence>MFKLLCICLPLLARVVAAVPATLCERCDDANPSASSSTEPVAATSSGPLPFDTEMGDVEPIHLEPFDAVPVGPQPVTSGVSIGDGHGSEVVGFGPTSRKKNVVYYADWSIYEAAFLPQQLPAEDITHLLYAFAGVADDGSVISMDPWADEEKILSAPGGPGRNDTQGPNDVHGAVEQVFLLKKRHRHMKTLLSIGGWNMSQSGKFAPVLETAEGRIRFAKTAVNLLANWGLDGIDIDYEYPINEREAVGFVDLLRECRKALDEYASLHSQRYHYLLTAAVSAAKQHYKWLNMPAIDQYLDAWHLMAYDYAGSWDDKSGDQSNVFHDPTNPGRTRANSDQAVNDYVAAGVDPEKIILGIPLYGRSFMNTDGPGKPYEGVGEGSIEKGVWLYRDLPRPGAVVHVNRDIIAAYSYDNATRELVTYDNMETTTLKAEYLGNKGLGGAVFWEASGDRKGDESLVKAVARKMGHLDNSINMLSYPESQFSNIANATRW</sequence>
<keyword evidence="7" id="KW-0146">Chitin degradation</keyword>
<dbReference type="EC" id="3.2.1.14" evidence="4"/>
<evidence type="ECO:0000313" key="15">
    <source>
        <dbReference type="EMBL" id="TFA97640.1"/>
    </source>
</evidence>
<gene>
    <name evidence="15" type="ORF">CCMA1212_010646</name>
</gene>
<evidence type="ECO:0000259" key="14">
    <source>
        <dbReference type="PROSITE" id="PS51910"/>
    </source>
</evidence>
<dbReference type="InterPro" id="IPR011583">
    <property type="entry name" value="Chitinase_II/V-like_cat"/>
</dbReference>
<name>A0ABY2GPX7_9HYPO</name>
<reference evidence="15 16" key="1">
    <citation type="submission" date="2018-01" db="EMBL/GenBank/DDBJ databases">
        <title>Genome characterization of the sugarcane-associated fungus Trichoderma ghanense CCMA-1212 and their application in lignocelulose bioconversion.</title>
        <authorList>
            <person name="Steindorff A.S."/>
            <person name="Mendes T.D."/>
            <person name="Vilela E.S.D."/>
            <person name="Rodrigues D.S."/>
            <person name="Formighieri E.F."/>
            <person name="Melo I.S."/>
            <person name="Favaro L.C.L."/>
        </authorList>
    </citation>
    <scope>NUCLEOTIDE SEQUENCE [LARGE SCALE GENOMIC DNA]</scope>
    <source>
        <strain evidence="15 16">CCMA-1212</strain>
    </source>
</reference>
<dbReference type="PANTHER" id="PTHR11177">
    <property type="entry name" value="CHITINASE"/>
    <property type="match status" value="1"/>
</dbReference>
<evidence type="ECO:0000256" key="9">
    <source>
        <dbReference type="ARBA" id="ARBA00023295"/>
    </source>
</evidence>
<dbReference type="Proteomes" id="UP001642720">
    <property type="component" value="Unassembled WGS sequence"/>
</dbReference>
<dbReference type="Gene3D" id="3.10.50.10">
    <property type="match status" value="1"/>
</dbReference>
<evidence type="ECO:0000256" key="6">
    <source>
        <dbReference type="ARBA" id="ARBA00022801"/>
    </source>
</evidence>
<dbReference type="EMBL" id="PPTA01000029">
    <property type="protein sequence ID" value="TFA97640.1"/>
    <property type="molecule type" value="Genomic_DNA"/>
</dbReference>
<dbReference type="SMART" id="SM00636">
    <property type="entry name" value="Glyco_18"/>
    <property type="match status" value="1"/>
</dbReference>
<comment type="caution">
    <text evidence="15">The sequence shown here is derived from an EMBL/GenBank/DDBJ whole genome shotgun (WGS) entry which is preliminary data.</text>
</comment>
<keyword evidence="10" id="KW-0624">Polysaccharide degradation</keyword>
<feature type="signal peptide" evidence="13">
    <location>
        <begin position="1"/>
        <end position="18"/>
    </location>
</feature>
<evidence type="ECO:0000256" key="4">
    <source>
        <dbReference type="ARBA" id="ARBA00012729"/>
    </source>
</evidence>
<accession>A0ABY2GPX7</accession>
<dbReference type="CDD" id="cd06548">
    <property type="entry name" value="GH18_chitinase"/>
    <property type="match status" value="1"/>
</dbReference>
<feature type="region of interest" description="Disordered" evidence="12">
    <location>
        <begin position="29"/>
        <end position="49"/>
    </location>
</feature>